<sequence length="232" mass="24776">MSLSTPRPIRLLLMRHGQTYGNVAGALDTAQPGLELTDLGQAQARAAARALADRGVQHVVVSTRVRTHQTAAPTADSQALAPVELPGIHEISAGDFEMATDEESVRGYLRTVRSWVTGELDLRMPGGETGHEFLERYDADVEVATSGGHDTVLLVSHGAAIRTWVASRVADAMGRPEAVQPLHNTSLITVEGHPRTGWRLLDWHADPVGGAFLEDESAPDPTGEPTSDPSLS</sequence>
<dbReference type="PANTHER" id="PTHR48100">
    <property type="entry name" value="BROAD-SPECIFICITY PHOSPHATASE YOR283W-RELATED"/>
    <property type="match status" value="1"/>
</dbReference>
<organism evidence="2 3">
    <name type="scientific">Nocardioides daphniae</name>
    <dbReference type="NCBI Taxonomy" id="402297"/>
    <lineage>
        <taxon>Bacteria</taxon>
        <taxon>Bacillati</taxon>
        <taxon>Actinomycetota</taxon>
        <taxon>Actinomycetes</taxon>
        <taxon>Propionibacteriales</taxon>
        <taxon>Nocardioidaceae</taxon>
        <taxon>Nocardioides</taxon>
    </lineage>
</organism>
<evidence type="ECO:0000256" key="1">
    <source>
        <dbReference type="SAM" id="MobiDB-lite"/>
    </source>
</evidence>
<dbReference type="EMBL" id="BMCK01000003">
    <property type="protein sequence ID" value="GGD20862.1"/>
    <property type="molecule type" value="Genomic_DNA"/>
</dbReference>
<accession>A0ABQ1QCH0</accession>
<comment type="caution">
    <text evidence="2">The sequence shown here is derived from an EMBL/GenBank/DDBJ whole genome shotgun (WGS) entry which is preliminary data.</text>
</comment>
<gene>
    <name evidence="2" type="ORF">GCM10007231_20030</name>
</gene>
<dbReference type="PANTHER" id="PTHR48100:SF58">
    <property type="entry name" value="PE-PGRS FAMILY PROTEIN PE_PGRS11"/>
    <property type="match status" value="1"/>
</dbReference>
<dbReference type="Pfam" id="PF00300">
    <property type="entry name" value="His_Phos_1"/>
    <property type="match status" value="1"/>
</dbReference>
<dbReference type="InterPro" id="IPR013078">
    <property type="entry name" value="His_Pase_superF_clade-1"/>
</dbReference>
<reference evidence="3" key="1">
    <citation type="journal article" date="2019" name="Int. J. Syst. Evol. Microbiol.">
        <title>The Global Catalogue of Microorganisms (GCM) 10K type strain sequencing project: providing services to taxonomists for standard genome sequencing and annotation.</title>
        <authorList>
            <consortium name="The Broad Institute Genomics Platform"/>
            <consortium name="The Broad Institute Genome Sequencing Center for Infectious Disease"/>
            <person name="Wu L."/>
            <person name="Ma J."/>
        </authorList>
    </citation>
    <scope>NUCLEOTIDE SEQUENCE [LARGE SCALE GENOMIC DNA]</scope>
    <source>
        <strain evidence="3">CCM 7403</strain>
    </source>
</reference>
<dbReference type="RefSeq" id="WP_229721543.1">
    <property type="nucleotide sequence ID" value="NZ_BMCK01000003.1"/>
</dbReference>
<dbReference type="InterPro" id="IPR029033">
    <property type="entry name" value="His_PPase_superfam"/>
</dbReference>
<dbReference type="GO" id="GO:0016853">
    <property type="term" value="F:isomerase activity"/>
    <property type="evidence" value="ECO:0007669"/>
    <property type="project" value="UniProtKB-KW"/>
</dbReference>
<proteinExistence type="predicted"/>
<dbReference type="InterPro" id="IPR050275">
    <property type="entry name" value="PGM_Phosphatase"/>
</dbReference>
<dbReference type="SMART" id="SM00855">
    <property type="entry name" value="PGAM"/>
    <property type="match status" value="1"/>
</dbReference>
<dbReference type="CDD" id="cd07067">
    <property type="entry name" value="HP_PGM_like"/>
    <property type="match status" value="1"/>
</dbReference>
<dbReference type="Gene3D" id="3.40.50.1240">
    <property type="entry name" value="Phosphoglycerate mutase-like"/>
    <property type="match status" value="1"/>
</dbReference>
<feature type="region of interest" description="Disordered" evidence="1">
    <location>
        <begin position="210"/>
        <end position="232"/>
    </location>
</feature>
<protein>
    <submittedName>
        <fullName evidence="2">Isomerase</fullName>
    </submittedName>
</protein>
<evidence type="ECO:0000313" key="2">
    <source>
        <dbReference type="EMBL" id="GGD20862.1"/>
    </source>
</evidence>
<dbReference type="SUPFAM" id="SSF53254">
    <property type="entry name" value="Phosphoglycerate mutase-like"/>
    <property type="match status" value="1"/>
</dbReference>
<name>A0ABQ1QCH0_9ACTN</name>
<dbReference type="Proteomes" id="UP000630594">
    <property type="component" value="Unassembled WGS sequence"/>
</dbReference>
<keyword evidence="2" id="KW-0413">Isomerase</keyword>
<keyword evidence="3" id="KW-1185">Reference proteome</keyword>
<evidence type="ECO:0000313" key="3">
    <source>
        <dbReference type="Proteomes" id="UP000630594"/>
    </source>
</evidence>